<evidence type="ECO:0000313" key="2">
    <source>
        <dbReference type="Proteomes" id="UP000823388"/>
    </source>
</evidence>
<proteinExistence type="predicted"/>
<name>A0A8T0PE29_PANVG</name>
<keyword evidence="2" id="KW-1185">Reference proteome</keyword>
<gene>
    <name evidence="1" type="ORF">PVAP13_8KG058004</name>
</gene>
<dbReference type="PROSITE" id="PS51257">
    <property type="entry name" value="PROKAR_LIPOPROTEIN"/>
    <property type="match status" value="1"/>
</dbReference>
<dbReference type="AlphaFoldDB" id="A0A8T0PE29"/>
<comment type="caution">
    <text evidence="1">The sequence shown here is derived from an EMBL/GenBank/DDBJ whole genome shotgun (WGS) entry which is preliminary data.</text>
</comment>
<protein>
    <submittedName>
        <fullName evidence="1">Uncharacterized protein</fullName>
    </submittedName>
</protein>
<accession>A0A8T0PE29</accession>
<organism evidence="1 2">
    <name type="scientific">Panicum virgatum</name>
    <name type="common">Blackwell switchgrass</name>
    <dbReference type="NCBI Taxonomy" id="38727"/>
    <lineage>
        <taxon>Eukaryota</taxon>
        <taxon>Viridiplantae</taxon>
        <taxon>Streptophyta</taxon>
        <taxon>Embryophyta</taxon>
        <taxon>Tracheophyta</taxon>
        <taxon>Spermatophyta</taxon>
        <taxon>Magnoliopsida</taxon>
        <taxon>Liliopsida</taxon>
        <taxon>Poales</taxon>
        <taxon>Poaceae</taxon>
        <taxon>PACMAD clade</taxon>
        <taxon>Panicoideae</taxon>
        <taxon>Panicodae</taxon>
        <taxon>Paniceae</taxon>
        <taxon>Panicinae</taxon>
        <taxon>Panicum</taxon>
        <taxon>Panicum sect. Hiantes</taxon>
    </lineage>
</organism>
<reference evidence="1" key="1">
    <citation type="submission" date="2020-05" db="EMBL/GenBank/DDBJ databases">
        <title>WGS assembly of Panicum virgatum.</title>
        <authorList>
            <person name="Lovell J.T."/>
            <person name="Jenkins J."/>
            <person name="Shu S."/>
            <person name="Juenger T.E."/>
            <person name="Schmutz J."/>
        </authorList>
    </citation>
    <scope>NUCLEOTIDE SEQUENCE</scope>
    <source>
        <strain evidence="1">AP13</strain>
    </source>
</reference>
<sequence>MGRRPLLARVPPLCLAATAAACFTVVPLADATAPRQRRSRPSSPLLLPCAATAASSRCAPAVPWPALGCGPPPCRVAPPALGCAAVVSELSIAMLLPHLPRLVLRRIHPHPPVKDRSSSASAIRRRSPCLARCGRRRGRFLGLRRCGRGGPAHNEEGRHTLEASRVGRCRGRRHRWR</sequence>
<dbReference type="EMBL" id="CM029051">
    <property type="protein sequence ID" value="KAG2560381.1"/>
    <property type="molecule type" value="Genomic_DNA"/>
</dbReference>
<dbReference type="Proteomes" id="UP000823388">
    <property type="component" value="Chromosome 8K"/>
</dbReference>
<evidence type="ECO:0000313" key="1">
    <source>
        <dbReference type="EMBL" id="KAG2560381.1"/>
    </source>
</evidence>